<evidence type="ECO:0000313" key="4">
    <source>
        <dbReference type="Proteomes" id="UP000587462"/>
    </source>
</evidence>
<evidence type="ECO:0000259" key="2">
    <source>
        <dbReference type="Pfam" id="PF03756"/>
    </source>
</evidence>
<gene>
    <name evidence="3" type="ORF">HG542_21265</name>
</gene>
<dbReference type="InterPro" id="IPR047757">
    <property type="entry name" value="AfsA-like"/>
</dbReference>
<dbReference type="Proteomes" id="UP000587462">
    <property type="component" value="Unassembled WGS sequence"/>
</dbReference>
<dbReference type="Pfam" id="PF03756">
    <property type="entry name" value="AfsA"/>
    <property type="match status" value="2"/>
</dbReference>
<dbReference type="AlphaFoldDB" id="A0A7Y7B727"/>
<dbReference type="InterPro" id="IPR005509">
    <property type="entry name" value="AfsA_hotdog_dom"/>
</dbReference>
<evidence type="ECO:0000256" key="1">
    <source>
        <dbReference type="SAM" id="MobiDB-lite"/>
    </source>
</evidence>
<dbReference type="EMBL" id="JABBXF010000047">
    <property type="protein sequence ID" value="NVK80172.1"/>
    <property type="molecule type" value="Genomic_DNA"/>
</dbReference>
<feature type="domain" description="A-factor biosynthesis hotdog" evidence="2">
    <location>
        <begin position="96"/>
        <end position="179"/>
    </location>
</feature>
<accession>A0A7Y7B727</accession>
<comment type="caution">
    <text evidence="3">The sequence shown here is derived from an EMBL/GenBank/DDBJ whole genome shotgun (WGS) entry which is preliminary data.</text>
</comment>
<organism evidence="3 4">
    <name type="scientific">Streptomyces morookaense</name>
    <name type="common">Streptoverticillium morookaense</name>
    <dbReference type="NCBI Taxonomy" id="1970"/>
    <lineage>
        <taxon>Bacteria</taxon>
        <taxon>Bacillati</taxon>
        <taxon>Actinomycetota</taxon>
        <taxon>Actinomycetes</taxon>
        <taxon>Kitasatosporales</taxon>
        <taxon>Streptomycetaceae</taxon>
        <taxon>Streptomyces</taxon>
    </lineage>
</organism>
<proteinExistence type="predicted"/>
<dbReference type="RefSeq" id="WP_171083824.1">
    <property type="nucleotide sequence ID" value="NZ_BNBU01000004.1"/>
</dbReference>
<evidence type="ECO:0000313" key="3">
    <source>
        <dbReference type="EMBL" id="NVK80172.1"/>
    </source>
</evidence>
<protein>
    <submittedName>
        <fullName evidence="3">A-factor biosynthesis protein</fullName>
    </submittedName>
</protein>
<sequence length="324" mass="34657">MSATVYQSCTLAPETPKSESGELQDMAAGLRKSPAPEEAPRLVPKELVHLKDQSGVLVTGWTRPAPEVFLVGAEWPGEPEAPDGGRPAAATAAGLVRQCGLAVSHAAFGVPLEYQSLLKNLNCTLMEPDPEPGRRGGRTPVTVELNCSQMIRRGGRVIGAEIMEFTVRHGGRVVCRADSRVQWVSPQVYRRLRGGYLTAPWGAWDVPDPVAPERVGCSSAAEVALSPAGRPDRWLLRNDPANTEMFDHPVDHVPGLALLTAAHQAARAAGGPRWSAPTAVMTSFRRYVEFDAPCLLDVRTSGSGVVEVAGSQYGQPAFRIVLTG</sequence>
<feature type="domain" description="A-factor biosynthesis hotdog" evidence="2">
    <location>
        <begin position="233"/>
        <end position="315"/>
    </location>
</feature>
<dbReference type="NCBIfam" id="NF041195">
    <property type="entry name" value="ScbA_BarX_GamBu"/>
    <property type="match status" value="1"/>
</dbReference>
<dbReference type="GO" id="GO:0016740">
    <property type="term" value="F:transferase activity"/>
    <property type="evidence" value="ECO:0007669"/>
    <property type="project" value="InterPro"/>
</dbReference>
<keyword evidence="4" id="KW-1185">Reference proteome</keyword>
<feature type="region of interest" description="Disordered" evidence="1">
    <location>
        <begin position="1"/>
        <end position="39"/>
    </location>
</feature>
<reference evidence="3 4" key="1">
    <citation type="submission" date="2020-04" db="EMBL/GenBank/DDBJ databases">
        <title>Draft Genome Sequence of Streptomyces morookaense DSM 40503, an 8-azaguanine-producing strain.</title>
        <authorList>
            <person name="Qi J."/>
            <person name="Gao J.-M."/>
        </authorList>
    </citation>
    <scope>NUCLEOTIDE SEQUENCE [LARGE SCALE GENOMIC DNA]</scope>
    <source>
        <strain evidence="3 4">DSM 40503</strain>
    </source>
</reference>
<feature type="compositionally biased region" description="Polar residues" evidence="1">
    <location>
        <begin position="1"/>
        <end position="10"/>
    </location>
</feature>
<name>A0A7Y7B727_STRMO</name>